<sequence>MASTYDLVNYDSDEEREKYPRIPGSNLASAAFFMAGLLDRAGISYGLMGGLAVSYLGGKRETRDVDMAFQAPGKMRDLWRIVEAEPRLIIPNTRLISNILKVFVRTGPGYDNCVMALPVEVDLIESGYQNSPRELSENRRQVSLNTRAGVRTIYVIELLFLLRGKMAAFAARKRRGDMEDIQHIVLAYRSEVRAVVHRLDPETVTAFLESVSPANLPRWRAFFGR</sequence>
<dbReference type="Proteomes" id="UP000661280">
    <property type="component" value="Chromosome 8"/>
</dbReference>
<evidence type="ECO:0000313" key="1">
    <source>
        <dbReference type="EMBL" id="BCS05398.1"/>
    </source>
</evidence>
<proteinExistence type="predicted"/>
<organism evidence="1 2">
    <name type="scientific">Aspergillus kawachii</name>
    <name type="common">White koji mold</name>
    <name type="synonym">Aspergillus awamori var. kawachi</name>
    <dbReference type="NCBI Taxonomy" id="1069201"/>
    <lineage>
        <taxon>Eukaryota</taxon>
        <taxon>Fungi</taxon>
        <taxon>Dikarya</taxon>
        <taxon>Ascomycota</taxon>
        <taxon>Pezizomycotina</taxon>
        <taxon>Eurotiomycetes</taxon>
        <taxon>Eurotiomycetidae</taxon>
        <taxon>Eurotiales</taxon>
        <taxon>Aspergillaceae</taxon>
        <taxon>Aspergillus</taxon>
        <taxon>Aspergillus subgen. Circumdati</taxon>
    </lineage>
</organism>
<dbReference type="SUPFAM" id="SSF81301">
    <property type="entry name" value="Nucleotidyltransferase"/>
    <property type="match status" value="1"/>
</dbReference>
<dbReference type="InterPro" id="IPR043519">
    <property type="entry name" value="NT_sf"/>
</dbReference>
<keyword evidence="2" id="KW-1185">Reference proteome</keyword>
<accession>A0A7R7WLU8</accession>
<name>A0A7R7WLU8_ASPKA</name>
<dbReference type="EMBL" id="AP024432">
    <property type="protein sequence ID" value="BCS05398.1"/>
    <property type="molecule type" value="Genomic_DNA"/>
</dbReference>
<reference evidence="1" key="2">
    <citation type="submission" date="2021-02" db="EMBL/GenBank/DDBJ databases">
        <title>Aspergillus luchuensis mut. kawachii IFO 4304 genome sequence.</title>
        <authorList>
            <person name="Mori K."/>
            <person name="Kadooka C."/>
            <person name="Goto M."/>
            <person name="Futagami T."/>
        </authorList>
    </citation>
    <scope>NUCLEOTIDE SEQUENCE</scope>
    <source>
        <strain evidence="1">IFO 4308</strain>
    </source>
</reference>
<dbReference type="OrthoDB" id="10066232at2759"/>
<evidence type="ECO:0008006" key="3">
    <source>
        <dbReference type="Google" id="ProtNLM"/>
    </source>
</evidence>
<protein>
    <recommendedName>
        <fullName evidence="3">Nucleotidyl transferase AbiEii/AbiGii toxin family protein</fullName>
    </recommendedName>
</protein>
<reference evidence="1" key="1">
    <citation type="submission" date="2021-01" db="EMBL/GenBank/DDBJ databases">
        <authorList>
            <consortium name="Aspergillus luchuensis mut. kawachii IFO 4304 genome sequencing consortium"/>
            <person name="Kazuki M."/>
            <person name="Futagami T."/>
        </authorList>
    </citation>
    <scope>NUCLEOTIDE SEQUENCE</scope>
    <source>
        <strain evidence="1">IFO 4308</strain>
    </source>
</reference>
<dbReference type="AlphaFoldDB" id="A0A7R7WLU8"/>
<dbReference type="GeneID" id="64966719"/>
<evidence type="ECO:0000313" key="2">
    <source>
        <dbReference type="Proteomes" id="UP000661280"/>
    </source>
</evidence>
<gene>
    <name evidence="1" type="ORF">AKAW2_81199A</name>
</gene>
<dbReference type="KEGG" id="aluc:AKAW2_81199A"/>
<dbReference type="RefSeq" id="XP_041549160.1">
    <property type="nucleotide sequence ID" value="XM_041682304.1"/>
</dbReference>